<dbReference type="Proteomes" id="UP000886611">
    <property type="component" value="Unassembled WGS sequence"/>
</dbReference>
<dbReference type="PROSITE" id="PS00070">
    <property type="entry name" value="ALDEHYDE_DEHYDR_CYS"/>
    <property type="match status" value="1"/>
</dbReference>
<dbReference type="FunFam" id="2.10.50.30:FF:000004">
    <property type="entry name" value="Taste receptor type 1 member 3-like protein"/>
    <property type="match status" value="1"/>
</dbReference>
<dbReference type="InterPro" id="IPR011500">
    <property type="entry name" value="GPCR_3_9-Cys_dom"/>
</dbReference>
<reference evidence="15 16" key="1">
    <citation type="journal article" date="2021" name="Cell">
        <title>Tracing the genetic footprints of vertebrate landing in non-teleost ray-finned fishes.</title>
        <authorList>
            <person name="Bi X."/>
            <person name="Wang K."/>
            <person name="Yang L."/>
            <person name="Pan H."/>
            <person name="Jiang H."/>
            <person name="Wei Q."/>
            <person name="Fang M."/>
            <person name="Yu H."/>
            <person name="Zhu C."/>
            <person name="Cai Y."/>
            <person name="He Y."/>
            <person name="Gan X."/>
            <person name="Zeng H."/>
            <person name="Yu D."/>
            <person name="Zhu Y."/>
            <person name="Jiang H."/>
            <person name="Qiu Q."/>
            <person name="Yang H."/>
            <person name="Zhang Y.E."/>
            <person name="Wang W."/>
            <person name="Zhu M."/>
            <person name="He S."/>
            <person name="Zhang G."/>
        </authorList>
    </citation>
    <scope>NUCLEOTIDE SEQUENCE [LARGE SCALE GENOMIC DNA]</scope>
    <source>
        <strain evidence="15">Bchr_013</strain>
    </source>
</reference>
<evidence type="ECO:0000256" key="2">
    <source>
        <dbReference type="ARBA" id="ARBA00022475"/>
    </source>
</evidence>
<dbReference type="SUPFAM" id="SSF53720">
    <property type="entry name" value="ALDH-like"/>
    <property type="match status" value="1"/>
</dbReference>
<evidence type="ECO:0000313" key="15">
    <source>
        <dbReference type="EMBL" id="KAG2459267.1"/>
    </source>
</evidence>
<feature type="transmembrane region" description="Helical" evidence="13">
    <location>
        <begin position="1048"/>
        <end position="1069"/>
    </location>
</feature>
<dbReference type="Pfam" id="PF00003">
    <property type="entry name" value="7tm_3"/>
    <property type="match status" value="1"/>
</dbReference>
<dbReference type="InterPro" id="IPR016163">
    <property type="entry name" value="Ald_DH_C"/>
</dbReference>
<evidence type="ECO:0000256" key="7">
    <source>
        <dbReference type="ARBA" id="ARBA00023040"/>
    </source>
</evidence>
<evidence type="ECO:0000256" key="10">
    <source>
        <dbReference type="ARBA" id="ARBA00023180"/>
    </source>
</evidence>
<dbReference type="PANTHER" id="PTHR24061">
    <property type="entry name" value="CALCIUM-SENSING RECEPTOR-RELATED"/>
    <property type="match status" value="1"/>
</dbReference>
<feature type="transmembrane region" description="Helical" evidence="13">
    <location>
        <begin position="942"/>
        <end position="961"/>
    </location>
</feature>
<dbReference type="InterPro" id="IPR001828">
    <property type="entry name" value="ANF_lig-bd_rcpt"/>
</dbReference>
<keyword evidence="2" id="KW-1003">Cell membrane</keyword>
<dbReference type="Pfam" id="PF01094">
    <property type="entry name" value="ANF_receptor"/>
    <property type="match status" value="1"/>
</dbReference>
<evidence type="ECO:0000256" key="6">
    <source>
        <dbReference type="ARBA" id="ARBA00023002"/>
    </source>
</evidence>
<feature type="transmembrane region" description="Helical" evidence="13">
    <location>
        <begin position="896"/>
        <end position="921"/>
    </location>
</feature>
<evidence type="ECO:0000256" key="12">
    <source>
        <dbReference type="ARBA" id="ARBA00038492"/>
    </source>
</evidence>
<organism evidence="15 16">
    <name type="scientific">Polypterus senegalus</name>
    <name type="common">Senegal bichir</name>
    <dbReference type="NCBI Taxonomy" id="55291"/>
    <lineage>
        <taxon>Eukaryota</taxon>
        <taxon>Metazoa</taxon>
        <taxon>Chordata</taxon>
        <taxon>Craniata</taxon>
        <taxon>Vertebrata</taxon>
        <taxon>Euteleostomi</taxon>
        <taxon>Actinopterygii</taxon>
        <taxon>Polypteriformes</taxon>
        <taxon>Polypteridae</taxon>
        <taxon>Polypterus</taxon>
    </lineage>
</organism>
<dbReference type="AlphaFoldDB" id="A0A8X8BM39"/>
<dbReference type="Gene3D" id="3.40.605.10">
    <property type="entry name" value="Aldehyde Dehydrogenase, Chain A, domain 1"/>
    <property type="match status" value="1"/>
</dbReference>
<keyword evidence="3 13" id="KW-0812">Transmembrane</keyword>
<dbReference type="InterPro" id="IPR017979">
    <property type="entry name" value="GPCR_3_CS"/>
</dbReference>
<dbReference type="Pfam" id="PF00171">
    <property type="entry name" value="Aldedh"/>
    <property type="match status" value="1"/>
</dbReference>
<dbReference type="GO" id="GO:0005886">
    <property type="term" value="C:plasma membrane"/>
    <property type="evidence" value="ECO:0007669"/>
    <property type="project" value="UniProtKB-SubCell"/>
</dbReference>
<sequence length="1102" mass="122099">MDYSWGSCVLSMLPLVDNKRLHIRVPDSCLSECGGKNFHFVHKSADVSSVVLGTIRSAFEYGGQKCSACSRMYVPDSLWPAVKEQLLKIHKQLKLGNVSTAPVTQAIREVKVKSDIFFFSFSLAMQPVEDFGTFFSAVIDDKAFARIKKWLAHAQSSPNLTVLAGGHCDDKHGYFVEPTIIETKDPQDPIMKEEIFGPVLTIYVYPDDRYKDVLQLVDSTSPYGLTGSVFAQDKNIIAEATKILRNAAGNFYINDKSTGSIVAQQPFGGSRASGCSPQKKGMHHSVFCVILCLVLPSTPDPLCSPTSLFEQEGDYKLAGMFPIHNIDSKAELTLELPNCKLGKFNKHGYYLLQAMRFTMEEINSVRNTLLPNVKLGYRAYDICSETATLLATMDLFSRPAFPADQLLLNTTDYEPKAIALIGPDSSTYAFTSASILGYFMYPLVKNEVISYEATNEMLSNKKLYPSFFRTISSDNNQVLAILQLLATFRWTWVAVLGSDNDYGKQGLQSISELAETYNICIAYQGIIPSYSSSTRPEMIKMINNIIQTKVNTVVVFSSKRIASGFFSLVMELNITGKVWIGSEDWSISTKVSGLPKIKSIGSVLGISTWALQMPGFANFVLNSFEKNRTQTACQRDLEKLKCIQDCDICASLTAAEAPVDLADIQSAFNVYLAIYAVAYSLHDLLGCSSGNCSQSKVQPWQNGNPPFGYNIISWDWIGDKVSYKVVGSYSPGHRHLEVNTTLINWNAQNSKTVPTSLCAPDCPSGYRRLQRGAHICCFDCEICPAMTYISDKDLYVCEPCQKWQWSPAASQTCFARTLEYLEMSDSLAVLLLVIAALTILLIAAVAAVFLRHLDTPVVRSAGGRTCLVMLASLASACSSIYFHLGLPSHISCILQYSVFCISVTVCLSCIAVRAFQIVCIFKMSSNFPKAYEWWAKNNGPQMFILISSFTELFICILHVLLDHPLPIEEYSKFPDKIVLECSGSQSPVTIVELSFVALLSCICFALSYIGKDLPANYNEAKCITFSLLIYLLSWLAFFTTSSVYQGKYINAVNITATLASVLGILGGYFTPKCYIILLKPHMNTAAHFQNCIQMYTTKKSDY</sequence>
<keyword evidence="7" id="KW-0297">G-protein coupled receptor</keyword>
<keyword evidence="4" id="KW-0732">Signal</keyword>
<dbReference type="InterPro" id="IPR028082">
    <property type="entry name" value="Peripla_BP_I"/>
</dbReference>
<dbReference type="SUPFAM" id="SSF53822">
    <property type="entry name" value="Periplasmic binding protein-like I"/>
    <property type="match status" value="1"/>
</dbReference>
<evidence type="ECO:0000256" key="3">
    <source>
        <dbReference type="ARBA" id="ARBA00022692"/>
    </source>
</evidence>
<evidence type="ECO:0000259" key="14">
    <source>
        <dbReference type="PROSITE" id="PS50259"/>
    </source>
</evidence>
<keyword evidence="5 13" id="KW-1133">Transmembrane helix</keyword>
<protein>
    <submittedName>
        <fullName evidence="15">TS1R1 protein</fullName>
    </submittedName>
</protein>
<keyword evidence="8 13" id="KW-0472">Membrane</keyword>
<feature type="domain" description="G-protein coupled receptors family 3 profile" evidence="14">
    <location>
        <begin position="827"/>
        <end position="1092"/>
    </location>
</feature>
<evidence type="ECO:0000256" key="4">
    <source>
        <dbReference type="ARBA" id="ARBA00022729"/>
    </source>
</evidence>
<dbReference type="GO" id="GO:0016620">
    <property type="term" value="F:oxidoreductase activity, acting on the aldehyde or oxo group of donors, NAD or NADP as acceptor"/>
    <property type="evidence" value="ECO:0007669"/>
    <property type="project" value="InterPro"/>
</dbReference>
<dbReference type="Gene3D" id="3.40.50.2300">
    <property type="match status" value="2"/>
</dbReference>
<dbReference type="InterPro" id="IPR038550">
    <property type="entry name" value="GPCR_3_9-Cys_sf"/>
</dbReference>
<comment type="caution">
    <text evidence="15">The sequence shown here is derived from an EMBL/GenBank/DDBJ whole genome shotgun (WGS) entry which is preliminary data.</text>
</comment>
<dbReference type="FunFam" id="3.40.50.2300:FF:000016">
    <property type="entry name" value="Taste 1 receptor member 2"/>
    <property type="match status" value="1"/>
</dbReference>
<dbReference type="PRINTS" id="PR00592">
    <property type="entry name" value="CASENSINGR"/>
</dbReference>
<feature type="transmembrane region" description="Helical" evidence="13">
    <location>
        <begin position="862"/>
        <end position="884"/>
    </location>
</feature>
<feature type="non-terminal residue" evidence="15">
    <location>
        <position position="1"/>
    </location>
</feature>
<keyword evidence="6" id="KW-0560">Oxidoreductase</keyword>
<proteinExistence type="inferred from homology"/>
<dbReference type="PRINTS" id="PR00248">
    <property type="entry name" value="GPCRMGR"/>
</dbReference>
<evidence type="ECO:0000256" key="11">
    <source>
        <dbReference type="ARBA" id="ARBA00023224"/>
    </source>
</evidence>
<evidence type="ECO:0000256" key="8">
    <source>
        <dbReference type="ARBA" id="ARBA00023136"/>
    </source>
</evidence>
<feature type="transmembrane region" description="Helical" evidence="13">
    <location>
        <begin position="827"/>
        <end position="850"/>
    </location>
</feature>
<evidence type="ECO:0000256" key="9">
    <source>
        <dbReference type="ARBA" id="ARBA00023170"/>
    </source>
</evidence>
<comment type="subcellular location">
    <subcellularLocation>
        <location evidence="1">Cell membrane</location>
        <topology evidence="1">Multi-pass membrane protein</topology>
    </subcellularLocation>
</comment>
<dbReference type="InterPro" id="IPR017978">
    <property type="entry name" value="GPCR_3_C"/>
</dbReference>
<comment type="similarity">
    <text evidence="12">Belongs to the G-protein coupled receptor 3 family. TAS1R subfamily.</text>
</comment>
<dbReference type="PROSITE" id="PS00981">
    <property type="entry name" value="G_PROTEIN_RECEP_F3_3"/>
    <property type="match status" value="1"/>
</dbReference>
<gene>
    <name evidence="15" type="primary">Tas1r1_1</name>
    <name evidence="15" type="ORF">GTO96_0019171</name>
</gene>
<dbReference type="EMBL" id="JAATIS010005477">
    <property type="protein sequence ID" value="KAG2459267.1"/>
    <property type="molecule type" value="Genomic_DNA"/>
</dbReference>
<dbReference type="InterPro" id="IPR016161">
    <property type="entry name" value="Ald_DH/histidinol_DH"/>
</dbReference>
<dbReference type="InterPro" id="IPR016160">
    <property type="entry name" value="Ald_DH_CS_CYS"/>
</dbReference>
<evidence type="ECO:0000313" key="16">
    <source>
        <dbReference type="Proteomes" id="UP000886611"/>
    </source>
</evidence>
<dbReference type="InterPro" id="IPR016162">
    <property type="entry name" value="Ald_DH_N"/>
</dbReference>
<keyword evidence="9" id="KW-0675">Receptor</keyword>
<dbReference type="PROSITE" id="PS50259">
    <property type="entry name" value="G_PROTEIN_RECEP_F3_4"/>
    <property type="match status" value="1"/>
</dbReference>
<evidence type="ECO:0000256" key="5">
    <source>
        <dbReference type="ARBA" id="ARBA00022989"/>
    </source>
</evidence>
<dbReference type="PANTHER" id="PTHR24061:SF3">
    <property type="entry name" value="TASTE RECEPTOR TYPE 1 MEMBER 1"/>
    <property type="match status" value="1"/>
</dbReference>
<evidence type="ECO:0000256" key="1">
    <source>
        <dbReference type="ARBA" id="ARBA00004651"/>
    </source>
</evidence>
<dbReference type="InterPro" id="IPR000337">
    <property type="entry name" value="GPCR_3"/>
</dbReference>
<dbReference type="Gene3D" id="2.10.50.30">
    <property type="entry name" value="GPCR, family 3, nine cysteines domain"/>
    <property type="match status" value="1"/>
</dbReference>
<dbReference type="GO" id="GO:0050909">
    <property type="term" value="P:sensory perception of taste"/>
    <property type="evidence" value="ECO:0007669"/>
    <property type="project" value="UniProtKB-ARBA"/>
</dbReference>
<evidence type="ECO:0000256" key="13">
    <source>
        <dbReference type="SAM" id="Phobius"/>
    </source>
</evidence>
<dbReference type="FunFam" id="3.40.309.10:FF:000005">
    <property type="entry name" value="1-pyrroline-5-carboxylate dehydrogenase 1"/>
    <property type="match status" value="1"/>
</dbReference>
<feature type="non-terminal residue" evidence="15">
    <location>
        <position position="1102"/>
    </location>
</feature>
<accession>A0A8X8BM39</accession>
<name>A0A8X8BM39_POLSE</name>
<keyword evidence="11" id="KW-0807">Transducer</keyword>
<dbReference type="InterPro" id="IPR015590">
    <property type="entry name" value="Aldehyde_DH_dom"/>
</dbReference>
<dbReference type="InterPro" id="IPR000068">
    <property type="entry name" value="GPCR_3_Ca_sens_rcpt-rel"/>
</dbReference>
<feature type="transmembrane region" description="Helical" evidence="13">
    <location>
        <begin position="988"/>
        <end position="1010"/>
    </location>
</feature>
<keyword evidence="10" id="KW-0325">Glycoprotein</keyword>
<dbReference type="Pfam" id="PF07562">
    <property type="entry name" value="NCD3G"/>
    <property type="match status" value="1"/>
</dbReference>
<dbReference type="Gene3D" id="3.40.309.10">
    <property type="entry name" value="Aldehyde Dehydrogenase, Chain A, domain 2"/>
    <property type="match status" value="2"/>
</dbReference>
<dbReference type="GO" id="GO:0004930">
    <property type="term" value="F:G protein-coupled receptor activity"/>
    <property type="evidence" value="ECO:0007669"/>
    <property type="project" value="UniProtKB-KW"/>
</dbReference>
<feature type="transmembrane region" description="Helical" evidence="13">
    <location>
        <begin position="1022"/>
        <end position="1042"/>
    </location>
</feature>
<keyword evidence="16" id="KW-1185">Reference proteome</keyword>